<keyword evidence="3" id="KW-1185">Reference proteome</keyword>
<proteinExistence type="predicted"/>
<dbReference type="Proteomes" id="UP001165685">
    <property type="component" value="Unassembled WGS sequence"/>
</dbReference>
<sequence>MDTPRTPYRDTDPETIQAVFASYGRMVLGAPPPEGSVTIEASDVDDFRRQWHALFDDEGGEDAGGAPDHPGTTGA</sequence>
<reference evidence="2" key="1">
    <citation type="submission" date="2023-01" db="EMBL/GenBank/DDBJ databases">
        <title>Draft genome sequence of Nocardiopsis sp. LSu2-4 isolated from halophytes.</title>
        <authorList>
            <person name="Duangmal K."/>
            <person name="Chantavorakit T."/>
        </authorList>
    </citation>
    <scope>NUCLEOTIDE SEQUENCE</scope>
    <source>
        <strain evidence="2">LSu2-4</strain>
    </source>
</reference>
<accession>A0ABT4THD2</accession>
<organism evidence="2 3">
    <name type="scientific">Nocardiopsis suaedae</name>
    <dbReference type="NCBI Taxonomy" id="3018444"/>
    <lineage>
        <taxon>Bacteria</taxon>
        <taxon>Bacillati</taxon>
        <taxon>Actinomycetota</taxon>
        <taxon>Actinomycetes</taxon>
        <taxon>Streptosporangiales</taxon>
        <taxon>Nocardiopsidaceae</taxon>
        <taxon>Nocardiopsis</taxon>
    </lineage>
</organism>
<feature type="compositionally biased region" description="Low complexity" evidence="1">
    <location>
        <begin position="64"/>
        <end position="75"/>
    </location>
</feature>
<evidence type="ECO:0000313" key="2">
    <source>
        <dbReference type="EMBL" id="MDA2804123.1"/>
    </source>
</evidence>
<evidence type="ECO:0000256" key="1">
    <source>
        <dbReference type="SAM" id="MobiDB-lite"/>
    </source>
</evidence>
<evidence type="ECO:0000313" key="3">
    <source>
        <dbReference type="Proteomes" id="UP001165685"/>
    </source>
</evidence>
<gene>
    <name evidence="2" type="ORF">O4U47_06335</name>
</gene>
<dbReference type="RefSeq" id="WP_270676650.1">
    <property type="nucleotide sequence ID" value="NZ_JAQFWP010000008.1"/>
</dbReference>
<name>A0ABT4THD2_9ACTN</name>
<comment type="caution">
    <text evidence="2">The sequence shown here is derived from an EMBL/GenBank/DDBJ whole genome shotgun (WGS) entry which is preliminary data.</text>
</comment>
<feature type="region of interest" description="Disordered" evidence="1">
    <location>
        <begin position="55"/>
        <end position="75"/>
    </location>
</feature>
<protein>
    <submittedName>
        <fullName evidence="2">Uncharacterized protein</fullName>
    </submittedName>
</protein>
<dbReference type="EMBL" id="JAQFWP010000008">
    <property type="protein sequence ID" value="MDA2804123.1"/>
    <property type="molecule type" value="Genomic_DNA"/>
</dbReference>